<feature type="signal peptide" evidence="1">
    <location>
        <begin position="1"/>
        <end position="20"/>
    </location>
</feature>
<reference evidence="2" key="1">
    <citation type="submission" date="2020-10" db="EMBL/GenBank/DDBJ databases">
        <authorList>
            <person name="Gilroy R."/>
        </authorList>
    </citation>
    <scope>NUCLEOTIDE SEQUENCE</scope>
    <source>
        <strain evidence="2">B3-1481</strain>
    </source>
</reference>
<evidence type="ECO:0000256" key="1">
    <source>
        <dbReference type="SAM" id="SignalP"/>
    </source>
</evidence>
<protein>
    <recommendedName>
        <fullName evidence="4">Lipoprotein</fullName>
    </recommendedName>
</protein>
<feature type="chain" id="PRO_5039184108" description="Lipoprotein" evidence="1">
    <location>
        <begin position="21"/>
        <end position="399"/>
    </location>
</feature>
<sequence length="399" mass="43375">MKASAILLAALLLCPSGCLDYGLNPGKMRADCFNRNPGGVSGGNPDAPPEMQLYDTTLYFCAVRFDESYDWQRDTAYGSESFELLLYRDFEPVLSVSSAGSGCVSADFDTHHIIGGHLYTEKSDLSSTVIGRDGVEIIRFEGREFLKGLLPDGEDIYTLSQSRDGEGFSFRKNGEPLLVRSEGRVFGSMVEPSYGATGALYLDEGVPAFCYWTGSGASREFFGVRGGVEQTLRPGATAASSVNDIKFRQGEARTDEIGAPGYRAVNCRLWNFPSDLLTAGYMASGDSYFSGAFSRVSYRVEWICGPEAEVYCSETSAYAVADDRQGGISIFRSGDELMHERGRMFLSPACAVLCGERMFCALSHQEGGGNPEIWEGGEKREVEVHGYVSRVAVEVSPAS</sequence>
<evidence type="ECO:0000313" key="2">
    <source>
        <dbReference type="EMBL" id="MBO8479774.1"/>
    </source>
</evidence>
<name>A0A9D9IVG4_9BACT</name>
<keyword evidence="1" id="KW-0732">Signal</keyword>
<proteinExistence type="predicted"/>
<evidence type="ECO:0000313" key="3">
    <source>
        <dbReference type="Proteomes" id="UP000823769"/>
    </source>
</evidence>
<accession>A0A9D9IVG4</accession>
<comment type="caution">
    <text evidence="2">The sequence shown here is derived from an EMBL/GenBank/DDBJ whole genome shotgun (WGS) entry which is preliminary data.</text>
</comment>
<organism evidence="2 3">
    <name type="scientific">Candidatus Cryptobacteroides avistercoris</name>
    <dbReference type="NCBI Taxonomy" id="2840758"/>
    <lineage>
        <taxon>Bacteria</taxon>
        <taxon>Pseudomonadati</taxon>
        <taxon>Bacteroidota</taxon>
        <taxon>Bacteroidia</taxon>
        <taxon>Bacteroidales</taxon>
        <taxon>Candidatus Cryptobacteroides</taxon>
    </lineage>
</organism>
<gene>
    <name evidence="2" type="ORF">IAB76_01485</name>
</gene>
<evidence type="ECO:0008006" key="4">
    <source>
        <dbReference type="Google" id="ProtNLM"/>
    </source>
</evidence>
<dbReference type="EMBL" id="JADILW010000023">
    <property type="protein sequence ID" value="MBO8479774.1"/>
    <property type="molecule type" value="Genomic_DNA"/>
</dbReference>
<reference evidence="2" key="2">
    <citation type="journal article" date="2021" name="PeerJ">
        <title>Extensive microbial diversity within the chicken gut microbiome revealed by metagenomics and culture.</title>
        <authorList>
            <person name="Gilroy R."/>
            <person name="Ravi A."/>
            <person name="Getino M."/>
            <person name="Pursley I."/>
            <person name="Horton D.L."/>
            <person name="Alikhan N.F."/>
            <person name="Baker D."/>
            <person name="Gharbi K."/>
            <person name="Hall N."/>
            <person name="Watson M."/>
            <person name="Adriaenssens E.M."/>
            <person name="Foster-Nyarko E."/>
            <person name="Jarju S."/>
            <person name="Secka A."/>
            <person name="Antonio M."/>
            <person name="Oren A."/>
            <person name="Chaudhuri R.R."/>
            <person name="La Ragione R."/>
            <person name="Hildebrand F."/>
            <person name="Pallen M.J."/>
        </authorList>
    </citation>
    <scope>NUCLEOTIDE SEQUENCE</scope>
    <source>
        <strain evidence="2">B3-1481</strain>
    </source>
</reference>
<dbReference type="AlphaFoldDB" id="A0A9D9IVG4"/>
<dbReference type="Proteomes" id="UP000823769">
    <property type="component" value="Unassembled WGS sequence"/>
</dbReference>